<evidence type="ECO:0000256" key="1">
    <source>
        <dbReference type="SAM" id="Coils"/>
    </source>
</evidence>
<organism evidence="4 5">
    <name type="scientific">Perilla frutescens var. hirtella</name>
    <name type="common">Perilla citriodora</name>
    <name type="synonym">Perilla setoyensis</name>
    <dbReference type="NCBI Taxonomy" id="608512"/>
    <lineage>
        <taxon>Eukaryota</taxon>
        <taxon>Viridiplantae</taxon>
        <taxon>Streptophyta</taxon>
        <taxon>Embryophyta</taxon>
        <taxon>Tracheophyta</taxon>
        <taxon>Spermatophyta</taxon>
        <taxon>Magnoliopsida</taxon>
        <taxon>eudicotyledons</taxon>
        <taxon>Gunneridae</taxon>
        <taxon>Pentapetalae</taxon>
        <taxon>asterids</taxon>
        <taxon>lamiids</taxon>
        <taxon>Lamiales</taxon>
        <taxon>Lamiaceae</taxon>
        <taxon>Nepetoideae</taxon>
        <taxon>Elsholtzieae</taxon>
        <taxon>Perilla</taxon>
    </lineage>
</organism>
<dbReference type="PANTHER" id="PTHR38937:SF2">
    <property type="entry name" value="MEMBRANE PROTEIN OF ER BODY-LIKE PROTEIN ISOFORM X1"/>
    <property type="match status" value="1"/>
</dbReference>
<feature type="region of interest" description="Disordered" evidence="2">
    <location>
        <begin position="230"/>
        <end position="256"/>
    </location>
</feature>
<feature type="region of interest" description="Disordered" evidence="2">
    <location>
        <begin position="422"/>
        <end position="471"/>
    </location>
</feature>
<feature type="compositionally biased region" description="Polar residues" evidence="2">
    <location>
        <begin position="234"/>
        <end position="249"/>
    </location>
</feature>
<keyword evidence="5" id="KW-1185">Reference proteome</keyword>
<dbReference type="AlphaFoldDB" id="A0AAD4INU2"/>
<evidence type="ECO:0008006" key="6">
    <source>
        <dbReference type="Google" id="ProtNLM"/>
    </source>
</evidence>
<comment type="caution">
    <text evidence="4">The sequence shown here is derived from an EMBL/GenBank/DDBJ whole genome shotgun (WGS) entry which is preliminary data.</text>
</comment>
<feature type="coiled-coil region" evidence="1">
    <location>
        <begin position="144"/>
        <end position="171"/>
    </location>
</feature>
<reference evidence="4 5" key="1">
    <citation type="journal article" date="2021" name="Nat. Commun.">
        <title>Incipient diploidization of the medicinal plant Perilla within 10,000 years.</title>
        <authorList>
            <person name="Zhang Y."/>
            <person name="Shen Q."/>
            <person name="Leng L."/>
            <person name="Zhang D."/>
            <person name="Chen S."/>
            <person name="Shi Y."/>
            <person name="Ning Z."/>
            <person name="Chen S."/>
        </authorList>
    </citation>
    <scope>NUCLEOTIDE SEQUENCE [LARGE SCALE GENOMIC DNA]</scope>
    <source>
        <strain evidence="5">cv. PC099</strain>
    </source>
</reference>
<dbReference type="EMBL" id="SDAM02029561">
    <property type="protein sequence ID" value="KAH6756313.1"/>
    <property type="molecule type" value="Genomic_DNA"/>
</dbReference>
<feature type="compositionally biased region" description="Acidic residues" evidence="2">
    <location>
        <begin position="350"/>
        <end position="360"/>
    </location>
</feature>
<feature type="transmembrane region" description="Helical" evidence="3">
    <location>
        <begin position="855"/>
        <end position="875"/>
    </location>
</feature>
<gene>
    <name evidence="4" type="ORF">C2S53_003482</name>
</gene>
<accession>A0AAD4INU2</accession>
<proteinExistence type="predicted"/>
<evidence type="ECO:0000256" key="2">
    <source>
        <dbReference type="SAM" id="MobiDB-lite"/>
    </source>
</evidence>
<protein>
    <recommendedName>
        <fullName evidence="6">Membrane protein of ER body-like protein</fullName>
    </recommendedName>
</protein>
<feature type="region of interest" description="Disordered" evidence="2">
    <location>
        <begin position="73"/>
        <end position="99"/>
    </location>
</feature>
<evidence type="ECO:0000313" key="4">
    <source>
        <dbReference type="EMBL" id="KAH6756313.1"/>
    </source>
</evidence>
<dbReference type="InterPro" id="IPR052843">
    <property type="entry name" value="ER_body_metal_sequester"/>
</dbReference>
<feature type="region of interest" description="Disordered" evidence="2">
    <location>
        <begin position="1"/>
        <end position="30"/>
    </location>
</feature>
<keyword evidence="1" id="KW-0175">Coiled coil</keyword>
<evidence type="ECO:0000256" key="3">
    <source>
        <dbReference type="SAM" id="Phobius"/>
    </source>
</evidence>
<feature type="transmembrane region" description="Helical" evidence="3">
    <location>
        <begin position="887"/>
        <end position="908"/>
    </location>
</feature>
<dbReference type="Proteomes" id="UP001190926">
    <property type="component" value="Unassembled WGS sequence"/>
</dbReference>
<sequence>MNKEEQKLEQEEVEEQEKEETAQLVRKSRNGDDSKVFAISAVDVEVSEGVSESNGHAVPSVISAVDVEVSNGVSESNGHAVQSEIAENEETITPPAEEQKIEESDWVLENGAKNVEPITPAAEEEQKIEQSDRVLENGVLITPAAEEEQKIEESERVLENESEAINGEQNSDNLVFYEKIKGVKSASTYIGEEQFLKYPGHIKFDVSSLDFIVQNNHTSKVNDRYEEVVEESDISSTNLHPSDSSSQEGGATYEPSKEIESAEIDLINEDDLEITELDVERVIQKQTTHDLFCPNCKSCITKRVILRKRKRRIRIPDEEVKRSKPGTVTGPKLGTVSAQSPEDQVHEEGEVGDNDAQIDEDERGRGPFIFRCLSCFSIFIPTGDGFNWLTKIFTPNKQETALEQGTSSQMNVQQVTLAIPSSDSAHQSGQPSFLQDTGSPARVSGGLEVTTGKNTTHKGGDKTSTFQPPVNGKVVNGIASKLDMKAMEAADSPAEQFDMYTTDQLTESKSGQEVQINRDGDLFATLPVKTHVTNVESAEDGILFPQQDGLKFLIAPVKGSPTLENLEEVPKPNLTVQPRDKEIIQLSPPSVSVVQASDVDGTLNISVSIPHEEQDVTATIVTKSALENKSVDSRSSEYGEVYPADMSQQLITETKIEVHSNEPIRTEISSALLDASVSKGKDTVITIDSQLPVSSHIVEGMMIPPTPAATASLSEPQISTAGSGRSEVREERKIEVIKSMVYGGLAESVTSLSVVSSAAGGGAATLNVLALGAANLIGGLFVISHNLWDLRCDRDEQVSNQITEQKDRYKELLGRRQNFMLHAVVAIISYLVFGLVAPVVYGFSFRGSDDKQLKLVVAAAASIVCILVLAVAKAYVQRPPKPYLKTVTTFIILGFMVSGVSYAAGVLVERLLEKLGLFQPTSAAPNLLLQEMTPLASGWASY</sequence>
<feature type="compositionally biased region" description="Basic and acidic residues" evidence="2">
    <location>
        <begin position="1"/>
        <end position="10"/>
    </location>
</feature>
<feature type="region of interest" description="Disordered" evidence="2">
    <location>
        <begin position="322"/>
        <end position="360"/>
    </location>
</feature>
<dbReference type="PANTHER" id="PTHR38937">
    <property type="entry name" value="MEMBRANE PROTEIN OF ER BODY-LIKE PROTEIN"/>
    <property type="match status" value="1"/>
</dbReference>
<feature type="compositionally biased region" description="Polar residues" evidence="2">
    <location>
        <begin position="422"/>
        <end position="438"/>
    </location>
</feature>
<feature type="transmembrane region" description="Helical" evidence="3">
    <location>
        <begin position="819"/>
        <end position="843"/>
    </location>
</feature>
<evidence type="ECO:0000313" key="5">
    <source>
        <dbReference type="Proteomes" id="UP001190926"/>
    </source>
</evidence>
<keyword evidence="3" id="KW-0812">Transmembrane</keyword>
<keyword evidence="3" id="KW-0472">Membrane</keyword>
<keyword evidence="3" id="KW-1133">Transmembrane helix</keyword>
<name>A0AAD4INU2_PERFH</name>